<proteinExistence type="predicted"/>
<evidence type="ECO:0000313" key="2">
    <source>
        <dbReference type="EMBL" id="RLN27703.1"/>
    </source>
</evidence>
<dbReference type="EMBL" id="PQIB02000003">
    <property type="protein sequence ID" value="RLN27703.1"/>
    <property type="molecule type" value="Genomic_DNA"/>
</dbReference>
<reference evidence="3" key="1">
    <citation type="journal article" date="2019" name="Nat. Commun.">
        <title>The genome of broomcorn millet.</title>
        <authorList>
            <person name="Zou C."/>
            <person name="Miki D."/>
            <person name="Li D."/>
            <person name="Tang Q."/>
            <person name="Xiao L."/>
            <person name="Rajput S."/>
            <person name="Deng P."/>
            <person name="Jia W."/>
            <person name="Huang R."/>
            <person name="Zhang M."/>
            <person name="Sun Y."/>
            <person name="Hu J."/>
            <person name="Fu X."/>
            <person name="Schnable P.S."/>
            <person name="Li F."/>
            <person name="Zhang H."/>
            <person name="Feng B."/>
            <person name="Zhu X."/>
            <person name="Liu R."/>
            <person name="Schnable J.C."/>
            <person name="Zhu J.-K."/>
            <person name="Zhang H."/>
        </authorList>
    </citation>
    <scope>NUCLEOTIDE SEQUENCE [LARGE SCALE GENOMIC DNA]</scope>
</reference>
<gene>
    <name evidence="2" type="ORF">C2845_PM05G32970</name>
</gene>
<accession>A0A3L6STL7</accession>
<feature type="region of interest" description="Disordered" evidence="1">
    <location>
        <begin position="131"/>
        <end position="205"/>
    </location>
</feature>
<protein>
    <submittedName>
        <fullName evidence="2">Uncharacterized protein</fullName>
    </submittedName>
</protein>
<evidence type="ECO:0000313" key="3">
    <source>
        <dbReference type="Proteomes" id="UP000275267"/>
    </source>
</evidence>
<organism evidence="2 3">
    <name type="scientific">Panicum miliaceum</name>
    <name type="common">Proso millet</name>
    <name type="synonym">Broomcorn millet</name>
    <dbReference type="NCBI Taxonomy" id="4540"/>
    <lineage>
        <taxon>Eukaryota</taxon>
        <taxon>Viridiplantae</taxon>
        <taxon>Streptophyta</taxon>
        <taxon>Embryophyta</taxon>
        <taxon>Tracheophyta</taxon>
        <taxon>Spermatophyta</taxon>
        <taxon>Magnoliopsida</taxon>
        <taxon>Liliopsida</taxon>
        <taxon>Poales</taxon>
        <taxon>Poaceae</taxon>
        <taxon>PACMAD clade</taxon>
        <taxon>Panicoideae</taxon>
        <taxon>Panicodae</taxon>
        <taxon>Paniceae</taxon>
        <taxon>Panicinae</taxon>
        <taxon>Panicum</taxon>
        <taxon>Panicum sect. Panicum</taxon>
    </lineage>
</organism>
<dbReference type="AlphaFoldDB" id="A0A3L6STL7"/>
<dbReference type="Proteomes" id="UP000275267">
    <property type="component" value="Unassembled WGS sequence"/>
</dbReference>
<keyword evidence="3" id="KW-1185">Reference proteome</keyword>
<comment type="caution">
    <text evidence="2">The sequence shown here is derived from an EMBL/GenBank/DDBJ whole genome shotgun (WGS) entry which is preliminary data.</text>
</comment>
<sequence>MILCSKIATLANDELTGHLCCRPAAAGSLHPSVRPASCCVWPAPRPRVTVCWVPLVGRALAGAEPAARPAAGPGHQLRGSGCCELGCRLTLGGLLASACCPAVADPSARAQVAAAAAGFCLCGPPPPQHARRKHAEPGCSTAPPRPSRALLSPNLPAHREKEKEGKGQEQRTKTLELQAQISRSKLHESKRNFGHGCATTGPSRS</sequence>
<evidence type="ECO:0000256" key="1">
    <source>
        <dbReference type="SAM" id="MobiDB-lite"/>
    </source>
</evidence>
<name>A0A3L6STL7_PANMI</name>
<feature type="compositionally biased region" description="Basic and acidic residues" evidence="1">
    <location>
        <begin position="157"/>
        <end position="174"/>
    </location>
</feature>